<reference evidence="2 3" key="1">
    <citation type="submission" date="2024-04" db="EMBL/GenBank/DDBJ databases">
        <authorList>
            <person name="Fracassetti M."/>
        </authorList>
    </citation>
    <scope>NUCLEOTIDE SEQUENCE [LARGE SCALE GENOMIC DNA]</scope>
</reference>
<organism evidence="2 3">
    <name type="scientific">Linum trigynum</name>
    <dbReference type="NCBI Taxonomy" id="586398"/>
    <lineage>
        <taxon>Eukaryota</taxon>
        <taxon>Viridiplantae</taxon>
        <taxon>Streptophyta</taxon>
        <taxon>Embryophyta</taxon>
        <taxon>Tracheophyta</taxon>
        <taxon>Spermatophyta</taxon>
        <taxon>Magnoliopsida</taxon>
        <taxon>eudicotyledons</taxon>
        <taxon>Gunneridae</taxon>
        <taxon>Pentapetalae</taxon>
        <taxon>rosids</taxon>
        <taxon>fabids</taxon>
        <taxon>Malpighiales</taxon>
        <taxon>Linaceae</taxon>
        <taxon>Linum</taxon>
    </lineage>
</organism>
<gene>
    <name evidence="2" type="ORF">LTRI10_LOCUS6920</name>
</gene>
<evidence type="ECO:0000313" key="3">
    <source>
        <dbReference type="Proteomes" id="UP001497516"/>
    </source>
</evidence>
<accession>A0AAV2CT44</accession>
<dbReference type="AlphaFoldDB" id="A0AAV2CT44"/>
<evidence type="ECO:0000313" key="2">
    <source>
        <dbReference type="EMBL" id="CAL1359434.1"/>
    </source>
</evidence>
<feature type="region of interest" description="Disordered" evidence="1">
    <location>
        <begin position="1"/>
        <end position="24"/>
    </location>
</feature>
<keyword evidence="3" id="KW-1185">Reference proteome</keyword>
<sequence length="128" mass="14710">MQQQKHLGFPNEGPATARVRRKEAAGRRISLCEDENPKMQRERPRISSPSLLLLLVLGEKEREKDACTRWSRVREGGKQSTRLRRRVITWAGLKRLGLAEVEQIKYEKHCPVVLFVRGGDLHNSGAWV</sequence>
<protein>
    <submittedName>
        <fullName evidence="2">Uncharacterized protein</fullName>
    </submittedName>
</protein>
<evidence type="ECO:0000256" key="1">
    <source>
        <dbReference type="SAM" id="MobiDB-lite"/>
    </source>
</evidence>
<proteinExistence type="predicted"/>
<dbReference type="Proteomes" id="UP001497516">
    <property type="component" value="Chromosome 10"/>
</dbReference>
<dbReference type="EMBL" id="OZ034814">
    <property type="protein sequence ID" value="CAL1359434.1"/>
    <property type="molecule type" value="Genomic_DNA"/>
</dbReference>
<name>A0AAV2CT44_9ROSI</name>